<sequence length="507" mass="58002">MYHSSEALLFCLRHASHKASGEDMLSHLAGYLEQADVKILYNTSTKLRRYLPDSATSQWQNPLERLKYVTALARSMPNHYACDSCFQLHPVTPSASLRSSTSPPPYDGSLPRYSSRTSYLFKKAKQFLRRKTKKPTARAQAVGEAQNTVLVEQTHNVTVYAAQRALQGDPSGLSAVRPPCKAHLKLMKSARPPGHALALVTLFENLIHDANDGRRTPLAGLTHQHVQMALKRWRIQSESDPYYWPERALPTYSAVRRVLGYKRGTTVEIKYRFTPRIVTRHGRNYYMMRTVVYAPSFVPISLCPHQIINQYDLEMQYLSKFKGKQAYNGNNIVNPWYSFQWMDPSPGPIFNYSLKEDAALREPAIVDIIMYKGLRLYNKWAGRTRGRPPALGLLPHPFKTFRPAVSLYTSCKHCPTDIEVTCSDTVKYTVWQNFGSEGSALDPVWQSQIPGSFLQAQYGLDDAQTRSCMSPHEQNLPWETNSYRSGPSVWVERGSVWYMYRKYYFDT</sequence>
<dbReference type="HOGENOM" id="CLU_537581_0_0_1"/>
<gene>
    <name evidence="1" type="ORF">F503_03075</name>
</gene>
<protein>
    <submittedName>
        <fullName evidence="1">Uncharacterized protein</fullName>
    </submittedName>
</protein>
<dbReference type="OrthoDB" id="3766406at2759"/>
<dbReference type="VEuPathDB" id="FungiDB:F503_03075"/>
<dbReference type="AlphaFoldDB" id="S3CJM8"/>
<dbReference type="STRING" id="1262450.S3CJM8"/>
<dbReference type="eggNOG" id="ENOG502RM00">
    <property type="taxonomic scope" value="Eukaryota"/>
</dbReference>
<evidence type="ECO:0000313" key="2">
    <source>
        <dbReference type="Proteomes" id="UP000016923"/>
    </source>
</evidence>
<dbReference type="EMBL" id="KE148152">
    <property type="protein sequence ID" value="EPE06648.1"/>
    <property type="molecule type" value="Genomic_DNA"/>
</dbReference>
<name>S3CJM8_OPHP1</name>
<reference evidence="1 2" key="1">
    <citation type="journal article" date="2013" name="BMC Genomics">
        <title>The genome and transcriptome of the pine saprophyte Ophiostoma piceae, and a comparison with the bark beetle-associated pine pathogen Grosmannia clavigera.</title>
        <authorList>
            <person name="Haridas S."/>
            <person name="Wang Y."/>
            <person name="Lim L."/>
            <person name="Massoumi Alamouti S."/>
            <person name="Jackman S."/>
            <person name="Docking R."/>
            <person name="Robertson G."/>
            <person name="Birol I."/>
            <person name="Bohlmann J."/>
            <person name="Breuil C."/>
        </authorList>
    </citation>
    <scope>NUCLEOTIDE SEQUENCE [LARGE SCALE GENOMIC DNA]</scope>
    <source>
        <strain evidence="1 2">UAMH 11346</strain>
    </source>
</reference>
<accession>S3CJM8</accession>
<proteinExistence type="predicted"/>
<evidence type="ECO:0000313" key="1">
    <source>
        <dbReference type="EMBL" id="EPE06648.1"/>
    </source>
</evidence>
<keyword evidence="2" id="KW-1185">Reference proteome</keyword>
<organism evidence="1 2">
    <name type="scientific">Ophiostoma piceae (strain UAMH 11346)</name>
    <name type="common">Sap stain fungus</name>
    <dbReference type="NCBI Taxonomy" id="1262450"/>
    <lineage>
        <taxon>Eukaryota</taxon>
        <taxon>Fungi</taxon>
        <taxon>Dikarya</taxon>
        <taxon>Ascomycota</taxon>
        <taxon>Pezizomycotina</taxon>
        <taxon>Sordariomycetes</taxon>
        <taxon>Sordariomycetidae</taxon>
        <taxon>Ophiostomatales</taxon>
        <taxon>Ophiostomataceae</taxon>
        <taxon>Ophiostoma</taxon>
    </lineage>
</organism>
<dbReference type="Proteomes" id="UP000016923">
    <property type="component" value="Unassembled WGS sequence"/>
</dbReference>